<name>A0ABP7XA74_9ACTN</name>
<comment type="caution">
    <text evidence="1">The sequence shown here is derived from an EMBL/GenBank/DDBJ whole genome shotgun (WGS) entry which is preliminary data.</text>
</comment>
<reference evidence="2" key="1">
    <citation type="journal article" date="2019" name="Int. J. Syst. Evol. Microbiol.">
        <title>The Global Catalogue of Microorganisms (GCM) 10K type strain sequencing project: providing services to taxonomists for standard genome sequencing and annotation.</title>
        <authorList>
            <consortium name="The Broad Institute Genomics Platform"/>
            <consortium name="The Broad Institute Genome Sequencing Center for Infectious Disease"/>
            <person name="Wu L."/>
            <person name="Ma J."/>
        </authorList>
    </citation>
    <scope>NUCLEOTIDE SEQUENCE [LARGE SCALE GENOMIC DNA]</scope>
    <source>
        <strain evidence="2">JCM 16703</strain>
    </source>
</reference>
<dbReference type="EMBL" id="BAAAZH010000001">
    <property type="protein sequence ID" value="GAA4109100.1"/>
    <property type="molecule type" value="Genomic_DNA"/>
</dbReference>
<evidence type="ECO:0000313" key="1">
    <source>
        <dbReference type="EMBL" id="GAA4109100.1"/>
    </source>
</evidence>
<keyword evidence="2" id="KW-1185">Reference proteome</keyword>
<dbReference type="Gene3D" id="3.60.160.10">
    <property type="entry name" value="Mitochondrial biogenesis AIM24"/>
    <property type="match status" value="1"/>
</dbReference>
<accession>A0ABP7XA74</accession>
<proteinExistence type="predicted"/>
<evidence type="ECO:0000313" key="2">
    <source>
        <dbReference type="Proteomes" id="UP001501495"/>
    </source>
</evidence>
<dbReference type="InterPro" id="IPR036983">
    <property type="entry name" value="AIM24_sf"/>
</dbReference>
<dbReference type="Pfam" id="PF01987">
    <property type="entry name" value="AIM24"/>
    <property type="match status" value="1"/>
</dbReference>
<dbReference type="InterPro" id="IPR002838">
    <property type="entry name" value="AIM24"/>
</dbReference>
<organism evidence="1 2">
    <name type="scientific">Nocardioides fonticola</name>
    <dbReference type="NCBI Taxonomy" id="450363"/>
    <lineage>
        <taxon>Bacteria</taxon>
        <taxon>Bacillati</taxon>
        <taxon>Actinomycetota</taxon>
        <taxon>Actinomycetes</taxon>
        <taxon>Propionibacteriales</taxon>
        <taxon>Nocardioidaceae</taxon>
        <taxon>Nocardioides</taxon>
    </lineage>
</organism>
<protein>
    <submittedName>
        <fullName evidence="1">TIGR00266 family protein</fullName>
    </submittedName>
</protein>
<sequence>MQTEVLYSPAYATAKLTLAAGEAVRAESGAMLAMSPGISMETSTQGGVLKGLKRAVLGGESFFMNTFTAQQDGAELYVAPSLPGDVVAWPINGTLYVQSGSFLACSAPITVDTQWGGGKTFFSSEGLFMLRISGQGELVLSSYGAIHAIDLQPGQTYTVDTGHMVAWTEGIQYNVRKVGNWKSTFFSGEGLVCDLTGPGRIYLQTRSTDAFLGWLVPKLPTQSSNSGGGTLGGLLS</sequence>
<dbReference type="PANTHER" id="PTHR43657">
    <property type="entry name" value="TRYPTOPHAN RNA-BINDING ATTENUATOR PROTEIN-LIKE PROTEIN"/>
    <property type="match status" value="1"/>
</dbReference>
<dbReference type="RefSeq" id="WP_344731440.1">
    <property type="nucleotide sequence ID" value="NZ_BAAAZH010000001.1"/>
</dbReference>
<dbReference type="InterPro" id="IPR016031">
    <property type="entry name" value="Trp_RNA-bd_attenuator-like_dom"/>
</dbReference>
<gene>
    <name evidence="1" type="ORF">GCM10022215_03240</name>
</gene>
<dbReference type="Proteomes" id="UP001501495">
    <property type="component" value="Unassembled WGS sequence"/>
</dbReference>
<dbReference type="NCBIfam" id="TIGR00266">
    <property type="entry name" value="TIGR00266 family protein"/>
    <property type="match status" value="1"/>
</dbReference>
<dbReference type="SUPFAM" id="SSF51219">
    <property type="entry name" value="TRAP-like"/>
    <property type="match status" value="1"/>
</dbReference>
<dbReference type="PANTHER" id="PTHR43657:SF1">
    <property type="entry name" value="ALTERED INHERITANCE OF MITOCHONDRIA PROTEIN 24, MITOCHONDRIAL"/>
    <property type="match status" value="1"/>
</dbReference>